<reference evidence="1 2" key="1">
    <citation type="submission" date="2018-05" db="EMBL/GenBank/DDBJ databases">
        <title>Chitinophaga sp. nov., isolated from rhizosphere soil of Alhagi.</title>
        <authorList>
            <person name="Liu Y."/>
        </authorList>
    </citation>
    <scope>NUCLEOTIDE SEQUENCE [LARGE SCALE GENOMIC DNA]</scope>
    <source>
        <strain evidence="1 2">T22</strain>
    </source>
</reference>
<organism evidence="1 2">
    <name type="scientific">Chitinophaga alhagiae</name>
    <dbReference type="NCBI Taxonomy" id="2203219"/>
    <lineage>
        <taxon>Bacteria</taxon>
        <taxon>Pseudomonadati</taxon>
        <taxon>Bacteroidota</taxon>
        <taxon>Chitinophagia</taxon>
        <taxon>Chitinophagales</taxon>
        <taxon>Chitinophagaceae</taxon>
        <taxon>Chitinophaga</taxon>
    </lineage>
</organism>
<evidence type="ECO:0000313" key="2">
    <source>
        <dbReference type="Proteomes" id="UP000246099"/>
    </source>
</evidence>
<protein>
    <recommendedName>
        <fullName evidence="3">DUF4595 domain-containing protein</fullName>
    </recommendedName>
</protein>
<dbReference type="EMBL" id="CP029600">
    <property type="protein sequence ID" value="AWO00458.1"/>
    <property type="molecule type" value="Genomic_DNA"/>
</dbReference>
<name>A0ABN5LQM0_9BACT</name>
<dbReference type="RefSeq" id="WP_119075944.1">
    <property type="nucleotide sequence ID" value="NZ_CP029600.1"/>
</dbReference>
<dbReference type="PROSITE" id="PS51257">
    <property type="entry name" value="PROKAR_LIPOPROTEIN"/>
    <property type="match status" value="1"/>
</dbReference>
<keyword evidence="2" id="KW-1185">Reference proteome</keyword>
<evidence type="ECO:0000313" key="1">
    <source>
        <dbReference type="EMBL" id="AWO00458.1"/>
    </source>
</evidence>
<sequence>MKNIIPCLPLALCLLAACSKKKDATPDEQQQEKIAVSRLMHETDTIAFTYRADGTLQQFKQYGQLPPFSPDSTQVVYTGGQISAFKIWVMGDEQPRNDRGFQYNAAQQLSRISYYNMISETELVITDYDSLVYGQGKLSALHVINGSQRNEVYRLTWDKDNVSKVELYQLIGGEEVLYKTTTLTYTDKDALGRSFPGQFLFLHTSGRDFTTLSANAPLKAETVEEPGAVNTELVTYEYAYNNDGLPEKIMTRTGAGGTPVTTGIAYVSLP</sequence>
<dbReference type="Proteomes" id="UP000246099">
    <property type="component" value="Chromosome"/>
</dbReference>
<accession>A0ABN5LQM0</accession>
<evidence type="ECO:0008006" key="3">
    <source>
        <dbReference type="Google" id="ProtNLM"/>
    </source>
</evidence>
<proteinExistence type="predicted"/>
<gene>
    <name evidence="1" type="ORF">DLD77_01415</name>
</gene>